<reference evidence="1 2" key="1">
    <citation type="submission" date="2019-03" db="EMBL/GenBank/DDBJ databases">
        <title>Genomic Encyclopedia of Type Strains, Phase IV (KMG-IV): sequencing the most valuable type-strain genomes for metagenomic binning, comparative biology and taxonomic classification.</title>
        <authorList>
            <person name="Goeker M."/>
        </authorList>
    </citation>
    <scope>NUCLEOTIDE SEQUENCE [LARGE SCALE GENOMIC DNA]</scope>
    <source>
        <strain evidence="1 2">DSM 18401</strain>
    </source>
</reference>
<gene>
    <name evidence="1" type="ORF">EV665_1653</name>
</gene>
<dbReference type="RefSeq" id="WP_133037218.1">
    <property type="nucleotide sequence ID" value="NZ_BAABEI010000012.1"/>
</dbReference>
<name>A0A4R2BUB4_SHIGR</name>
<protein>
    <recommendedName>
        <fullName evidence="3">Phage Mu protein F like protein</fullName>
    </recommendedName>
</protein>
<organism evidence="1 2">
    <name type="scientific">Shinella granuli</name>
    <dbReference type="NCBI Taxonomy" id="323621"/>
    <lineage>
        <taxon>Bacteria</taxon>
        <taxon>Pseudomonadati</taxon>
        <taxon>Pseudomonadota</taxon>
        <taxon>Alphaproteobacteria</taxon>
        <taxon>Hyphomicrobiales</taxon>
        <taxon>Rhizobiaceae</taxon>
        <taxon>Shinella</taxon>
    </lineage>
</organism>
<evidence type="ECO:0000313" key="1">
    <source>
        <dbReference type="EMBL" id="TCN30525.1"/>
    </source>
</evidence>
<accession>A0A4R2BUB4</accession>
<proteinExistence type="predicted"/>
<dbReference type="Proteomes" id="UP000295351">
    <property type="component" value="Unassembled WGS sequence"/>
</dbReference>
<evidence type="ECO:0008006" key="3">
    <source>
        <dbReference type="Google" id="ProtNLM"/>
    </source>
</evidence>
<keyword evidence="2" id="KW-1185">Reference proteome</keyword>
<dbReference type="AlphaFoldDB" id="A0A4R2BUB4"/>
<comment type="caution">
    <text evidence="1">The sequence shown here is derived from an EMBL/GenBank/DDBJ whole genome shotgun (WGS) entry which is preliminary data.</text>
</comment>
<evidence type="ECO:0000313" key="2">
    <source>
        <dbReference type="Proteomes" id="UP000295351"/>
    </source>
</evidence>
<dbReference type="EMBL" id="SLVX01000065">
    <property type="protein sequence ID" value="TCN30525.1"/>
    <property type="molecule type" value="Genomic_DNA"/>
</dbReference>
<sequence>MLKRLSEREILEQLAADWEPAIRAAWREALANISSSIVLARLIELLEKGDVAGAIDALNLEPEMFSRVEVAIVQAYNAGGLATVDAMPRLMDPQGNRVVFTLGVRNVAGEQEIRRHAADLVRGISQDMKDGIREVLTKNLSEGRSPNAAVREVVGRGKVDPVTGMRQGGLLGLTRQQMEHSETLREALTAGDIAKMREIIGMRADGTIDPEKGWKLRDKRFDRSIAKAIREETGLSTDTVSRAVGQYQARSLDFRGRVLSRHETMVALDKSRDDAFRQQINAGKIAAADVTKTWKHTPRTTERWQHRQMQGQEVGFEESFLAPDGTKLRYPRDPDAPASHTLNCFCRAEYRLNYTEIALRRYRARAEQ</sequence>